<dbReference type="PROSITE" id="PS00893">
    <property type="entry name" value="NUDIX_BOX"/>
    <property type="match status" value="1"/>
</dbReference>
<dbReference type="PANTHER" id="PTHR23114">
    <property type="entry name" value="M7GPPPN-MRNA HYDROLASE"/>
    <property type="match status" value="1"/>
</dbReference>
<dbReference type="Gene3D" id="1.10.10.1050">
    <property type="entry name" value="Dcp2, box A domain"/>
    <property type="match status" value="1"/>
</dbReference>
<dbReference type="GO" id="GO:0030145">
    <property type="term" value="F:manganese ion binding"/>
    <property type="evidence" value="ECO:0007669"/>
    <property type="project" value="InterPro"/>
</dbReference>
<dbReference type="AlphaFoldDB" id="A0A4P9ZDK1"/>
<dbReference type="GO" id="GO:0000184">
    <property type="term" value="P:nuclear-transcribed mRNA catabolic process, nonsense-mediated decay"/>
    <property type="evidence" value="ECO:0007669"/>
    <property type="project" value="UniProtKB-KW"/>
</dbReference>
<comment type="subcellular location">
    <subcellularLocation>
        <location evidence="2">Cytoplasm</location>
        <location evidence="2">P-body</location>
    </subcellularLocation>
</comment>
<feature type="region of interest" description="Disordered" evidence="11">
    <location>
        <begin position="418"/>
        <end position="484"/>
    </location>
</feature>
<feature type="compositionally biased region" description="Polar residues" evidence="11">
    <location>
        <begin position="566"/>
        <end position="586"/>
    </location>
</feature>
<dbReference type="Proteomes" id="UP000268321">
    <property type="component" value="Unassembled WGS sequence"/>
</dbReference>
<evidence type="ECO:0000256" key="8">
    <source>
        <dbReference type="ARBA" id="ARBA00022884"/>
    </source>
</evidence>
<dbReference type="Pfam" id="PF05026">
    <property type="entry name" value="DCP2"/>
    <property type="match status" value="1"/>
</dbReference>
<evidence type="ECO:0000256" key="4">
    <source>
        <dbReference type="ARBA" id="ARBA00022490"/>
    </source>
</evidence>
<dbReference type="InterPro" id="IPR036189">
    <property type="entry name" value="DCP2_BoxA_sf"/>
</dbReference>
<dbReference type="PROSITE" id="PS51462">
    <property type="entry name" value="NUDIX"/>
    <property type="match status" value="1"/>
</dbReference>
<dbReference type="SMART" id="SM01125">
    <property type="entry name" value="DCP2"/>
    <property type="match status" value="1"/>
</dbReference>
<evidence type="ECO:0000256" key="10">
    <source>
        <dbReference type="ARBA" id="ARBA00023211"/>
    </source>
</evidence>
<dbReference type="OrthoDB" id="18996at2759"/>
<keyword evidence="7" id="KW-0378">Hydrolase</keyword>
<dbReference type="SUPFAM" id="SSF140586">
    <property type="entry name" value="Dcp2 domain-like"/>
    <property type="match status" value="1"/>
</dbReference>
<evidence type="ECO:0000256" key="6">
    <source>
        <dbReference type="ARBA" id="ARBA00022723"/>
    </source>
</evidence>
<dbReference type="Pfam" id="PF00293">
    <property type="entry name" value="NUDIX"/>
    <property type="match status" value="1"/>
</dbReference>
<evidence type="ECO:0000313" key="13">
    <source>
        <dbReference type="EMBL" id="RKP30221.1"/>
    </source>
</evidence>
<feature type="compositionally biased region" description="Polar residues" evidence="11">
    <location>
        <begin position="506"/>
        <end position="524"/>
    </location>
</feature>
<evidence type="ECO:0000256" key="11">
    <source>
        <dbReference type="SAM" id="MobiDB-lite"/>
    </source>
</evidence>
<dbReference type="GO" id="GO:0003723">
    <property type="term" value="F:RNA binding"/>
    <property type="evidence" value="ECO:0007669"/>
    <property type="project" value="UniProtKB-KW"/>
</dbReference>
<keyword evidence="9" id="KW-0866">Nonsense-mediated mRNA decay</keyword>
<keyword evidence="6" id="KW-0479">Metal-binding</keyword>
<keyword evidence="5" id="KW-0507">mRNA processing</keyword>
<proteinExistence type="inferred from homology"/>
<evidence type="ECO:0000256" key="9">
    <source>
        <dbReference type="ARBA" id="ARBA00023161"/>
    </source>
</evidence>
<protein>
    <submittedName>
        <fullName evidence="13">DCP2-domain-containing protein</fullName>
    </submittedName>
</protein>
<dbReference type="SUPFAM" id="SSF55811">
    <property type="entry name" value="Nudix"/>
    <property type="match status" value="1"/>
</dbReference>
<dbReference type="PANTHER" id="PTHR23114:SF17">
    <property type="entry name" value="M7GPPPN-MRNA HYDROLASE"/>
    <property type="match status" value="1"/>
</dbReference>
<feature type="region of interest" description="Disordered" evidence="11">
    <location>
        <begin position="496"/>
        <end position="528"/>
    </location>
</feature>
<evidence type="ECO:0000256" key="1">
    <source>
        <dbReference type="ARBA" id="ARBA00001936"/>
    </source>
</evidence>
<keyword evidence="10" id="KW-0464">Manganese</keyword>
<evidence type="ECO:0000259" key="12">
    <source>
        <dbReference type="PROSITE" id="PS51462"/>
    </source>
</evidence>
<keyword evidence="14" id="KW-1185">Reference proteome</keyword>
<feature type="compositionally biased region" description="Basic and acidic residues" evidence="11">
    <location>
        <begin position="430"/>
        <end position="447"/>
    </location>
</feature>
<keyword evidence="4" id="KW-0963">Cytoplasm</keyword>
<keyword evidence="8" id="KW-0694">RNA-binding</keyword>
<organism evidence="13 14">
    <name type="scientific">Metschnikowia bicuspidata</name>
    <dbReference type="NCBI Taxonomy" id="27322"/>
    <lineage>
        <taxon>Eukaryota</taxon>
        <taxon>Fungi</taxon>
        <taxon>Dikarya</taxon>
        <taxon>Ascomycota</taxon>
        <taxon>Saccharomycotina</taxon>
        <taxon>Pichiomycetes</taxon>
        <taxon>Metschnikowiaceae</taxon>
        <taxon>Metschnikowia</taxon>
    </lineage>
</organism>
<evidence type="ECO:0000256" key="3">
    <source>
        <dbReference type="ARBA" id="ARBA00005279"/>
    </source>
</evidence>
<evidence type="ECO:0000256" key="5">
    <source>
        <dbReference type="ARBA" id="ARBA00022664"/>
    </source>
</evidence>
<gene>
    <name evidence="13" type="ORF">METBISCDRAFT_31072</name>
</gene>
<dbReference type="GO" id="GO:0140933">
    <property type="term" value="F:5'-(N(7)-methylguanosine 5'-triphospho)-[mRNA] hydrolase activity"/>
    <property type="evidence" value="ECO:0007669"/>
    <property type="project" value="InterPro"/>
</dbReference>
<dbReference type="InterPro" id="IPR020084">
    <property type="entry name" value="NUDIX_hydrolase_CS"/>
</dbReference>
<feature type="compositionally biased region" description="Basic and acidic residues" evidence="11">
    <location>
        <begin position="465"/>
        <end position="479"/>
    </location>
</feature>
<feature type="domain" description="Nudix hydrolase" evidence="12">
    <location>
        <begin position="99"/>
        <end position="225"/>
    </location>
</feature>
<evidence type="ECO:0000256" key="2">
    <source>
        <dbReference type="ARBA" id="ARBA00004201"/>
    </source>
</evidence>
<dbReference type="InterPro" id="IPR044099">
    <property type="entry name" value="Dcp2_NUDIX"/>
</dbReference>
<dbReference type="CDD" id="cd03672">
    <property type="entry name" value="NUDIX_Dcp2p_Nudt20"/>
    <property type="match status" value="1"/>
</dbReference>
<dbReference type="FunFam" id="3.90.79.10:FF:000045">
    <property type="entry name" value="mRNA-decapping enzyme 2"/>
    <property type="match status" value="1"/>
</dbReference>
<sequence length="755" mass="82862">MSINLNDGLLNQPIDRVFEDILVRFVVNVPKEDLSSLERFFFQVEEAHWFYIDFVRLFNPALPSMKMKSFASRILKRCPLLWKWGDPNEALSQFGKYKSTIPVRGIALMNKALKKVVLVRGQYSSTWSFPRGKISKDEADLECAIREVREETGFDARDYVNEDDYLEKTIVGKHFRIYLAKGVPEDVNFEPLVRCEIAEIKWFSIKLLRKSMRANYNKYYVVNAIIEPLCTWIMRQKGATPDEVLMREVEARLKKLMGISSDNVPSNDAGRELLSILQGAKPHDAPASASASDHWNGPPVVPSTLSHHLHAIYANLPQYSSGCFNSILPPAKFPPPQFGGVFVQPTLALPAPVASISPTQIVLAPRNPTEQTTAPLPVTSVPLTAPKSSSAAHSKELLSILKGSTTVKSVPKPSVETAEAKIAHPASAPKRTETPPKKVTLLKRDKSSTATDPETFLSILGQKPPDLESAKPKSTEPDVRPVSSNATTFLRILNQGKKNPAPEPKQSGSSGQATPVSKTQASSKDPSRQLLNLLKRPESSSTENSSSQSASAQFLGILKRGATAKAPSNDSTIPSGTPHSQPQSALERQPDVKTEDLSAGNQILSMLNRKDTPKSVQYPTTVVPEATDFLKFQNFDDFENFEDFDDVSESQRDIYGNISSGFDIVTDERGYMDAQEFSPAAKAPASALVGVQLGRGLTKTNNTGAQLLLFLNSKEVPKQTYGAAPQTAPAPAFPLDTARASNGSQIIQLLKREKQ</sequence>
<name>A0A4P9ZDK1_9ASCO</name>
<comment type="cofactor">
    <cofactor evidence="1">
        <name>Mn(2+)</name>
        <dbReference type="ChEBI" id="CHEBI:29035"/>
    </cofactor>
</comment>
<dbReference type="InterPro" id="IPR000086">
    <property type="entry name" value="NUDIX_hydrolase_dom"/>
</dbReference>
<dbReference type="InterPro" id="IPR007722">
    <property type="entry name" value="DCP2_BoxA"/>
</dbReference>
<evidence type="ECO:0000313" key="14">
    <source>
        <dbReference type="Proteomes" id="UP000268321"/>
    </source>
</evidence>
<dbReference type="GO" id="GO:0000932">
    <property type="term" value="C:P-body"/>
    <property type="evidence" value="ECO:0007669"/>
    <property type="project" value="UniProtKB-SubCell"/>
</dbReference>
<feature type="region of interest" description="Disordered" evidence="11">
    <location>
        <begin position="562"/>
        <end position="595"/>
    </location>
</feature>
<evidence type="ECO:0000256" key="7">
    <source>
        <dbReference type="ARBA" id="ARBA00022801"/>
    </source>
</evidence>
<reference evidence="14" key="1">
    <citation type="journal article" date="2018" name="Nat. Microbiol.">
        <title>Leveraging single-cell genomics to expand the fungal tree of life.</title>
        <authorList>
            <person name="Ahrendt S.R."/>
            <person name="Quandt C.A."/>
            <person name="Ciobanu D."/>
            <person name="Clum A."/>
            <person name="Salamov A."/>
            <person name="Andreopoulos B."/>
            <person name="Cheng J.F."/>
            <person name="Woyke T."/>
            <person name="Pelin A."/>
            <person name="Henrissat B."/>
            <person name="Reynolds N.K."/>
            <person name="Benny G.L."/>
            <person name="Smith M.E."/>
            <person name="James T.Y."/>
            <person name="Grigoriev I.V."/>
        </authorList>
    </citation>
    <scope>NUCLEOTIDE SEQUENCE [LARGE SCALE GENOMIC DNA]</scope>
    <source>
        <strain evidence="14">Baker2002</strain>
    </source>
</reference>
<accession>A0A4P9ZDK1</accession>
<dbReference type="GO" id="GO:0000290">
    <property type="term" value="P:deadenylation-dependent decapping of nuclear-transcribed mRNA"/>
    <property type="evidence" value="ECO:0007669"/>
    <property type="project" value="InterPro"/>
</dbReference>
<dbReference type="EMBL" id="ML004463">
    <property type="protein sequence ID" value="RKP30221.1"/>
    <property type="molecule type" value="Genomic_DNA"/>
</dbReference>
<dbReference type="GO" id="GO:0006397">
    <property type="term" value="P:mRNA processing"/>
    <property type="evidence" value="ECO:0007669"/>
    <property type="project" value="UniProtKB-KW"/>
</dbReference>
<dbReference type="Gene3D" id="3.90.79.10">
    <property type="entry name" value="Nucleoside Triphosphate Pyrophosphohydrolase"/>
    <property type="match status" value="1"/>
</dbReference>
<dbReference type="InterPro" id="IPR015797">
    <property type="entry name" value="NUDIX_hydrolase-like_dom_sf"/>
</dbReference>
<comment type="similarity">
    <text evidence="3">Belongs to the Nudix hydrolase family. DCP2 subfamily.</text>
</comment>